<evidence type="ECO:0000256" key="4">
    <source>
        <dbReference type="ARBA" id="ARBA00022723"/>
    </source>
</evidence>
<keyword evidence="4" id="KW-0479">Metal-binding</keyword>
<dbReference type="Pfam" id="PF01297">
    <property type="entry name" value="ZnuA"/>
    <property type="match status" value="1"/>
</dbReference>
<dbReference type="EMBL" id="CP074352">
    <property type="protein sequence ID" value="UYU31208.1"/>
    <property type="molecule type" value="Genomic_DNA"/>
</dbReference>
<evidence type="ECO:0000256" key="5">
    <source>
        <dbReference type="ARBA" id="ARBA00022729"/>
    </source>
</evidence>
<evidence type="ECO:0000256" key="3">
    <source>
        <dbReference type="ARBA" id="ARBA00022448"/>
    </source>
</evidence>
<keyword evidence="9" id="KW-1185">Reference proteome</keyword>
<dbReference type="PANTHER" id="PTHR42953:SF1">
    <property type="entry name" value="METAL-BINDING PROTEIN HI_0362-RELATED"/>
    <property type="match status" value="1"/>
</dbReference>
<evidence type="ECO:0000256" key="1">
    <source>
        <dbReference type="ARBA" id="ARBA00004196"/>
    </source>
</evidence>
<reference evidence="8 9" key="1">
    <citation type="submission" date="2021-05" db="EMBL/GenBank/DDBJ databases">
        <title>Isolation, identification, and the growth promoting effects of Pantoea dispersa strain YSD J2 from the aboveground leaves of Cyperus esculentus L.Var. Sativus.</title>
        <authorList>
            <person name="Wang S."/>
            <person name="Tang X.M."/>
            <person name="Huang Y.N."/>
        </authorList>
    </citation>
    <scope>NUCLEOTIDE SEQUENCE [LARGE SCALE GENOMIC DNA]</scope>
    <source>
        <strain evidence="9">YSD YN2</strain>
    </source>
</reference>
<comment type="subcellular location">
    <subcellularLocation>
        <location evidence="1">Cell envelope</location>
    </subcellularLocation>
</comment>
<dbReference type="SUPFAM" id="SSF53807">
    <property type="entry name" value="Helical backbone' metal receptor"/>
    <property type="match status" value="1"/>
</dbReference>
<dbReference type="PRINTS" id="PR00691">
    <property type="entry name" value="ADHESINB"/>
</dbReference>
<dbReference type="PANTHER" id="PTHR42953">
    <property type="entry name" value="HIGH-AFFINITY ZINC UPTAKE SYSTEM PROTEIN ZNUA-RELATED"/>
    <property type="match status" value="1"/>
</dbReference>
<proteinExistence type="inferred from homology"/>
<evidence type="ECO:0000313" key="8">
    <source>
        <dbReference type="EMBL" id="UYU31208.1"/>
    </source>
</evidence>
<dbReference type="InterPro" id="IPR006129">
    <property type="entry name" value="AdhesinB"/>
</dbReference>
<dbReference type="Gene3D" id="3.40.50.1980">
    <property type="entry name" value="Nitrogenase molybdenum iron protein domain"/>
    <property type="match status" value="2"/>
</dbReference>
<protein>
    <submittedName>
        <fullName evidence="8">Zinc ABC transporter substrate-binding protein</fullName>
    </submittedName>
</protein>
<dbReference type="Proteomes" id="UP001156318">
    <property type="component" value="Chromosome"/>
</dbReference>
<sequence length="317" mass="33460">MRIITPLAVAALLALTAPLQASAKLNVIASFSILGDMAKNIGQDRIELRTLVGPDSDAHVYEPSPADAIAMAKADVILINGLQFEGFITRLIQASESTAPVTEVSKGAAILRDPAGGHYHFYNGKAVFHAAPFDPHAWQSITNARTYVKNITAAFCAADKAGCDSYQTNAHAYDEKLAALAEKIDSEVARLPDAHRTVVVGHNAFRYFEEDHGIHFLSPQGVSTESEASAADVAGILREIKKNHAAAVFAENISNPRLVEQIASEAGLPVSGVLYSDALSGTEGPAATYIDMMQHNASTLVSALVAASTSPDSAVNP</sequence>
<dbReference type="RefSeq" id="WP_264384686.1">
    <property type="nucleotide sequence ID" value="NZ_CP074352.1"/>
</dbReference>
<dbReference type="InterPro" id="IPR050492">
    <property type="entry name" value="Bact_metal-bind_prot9"/>
</dbReference>
<accession>A0ABY6JCK4</accession>
<feature type="chain" id="PRO_5047430147" evidence="7">
    <location>
        <begin position="24"/>
        <end position="317"/>
    </location>
</feature>
<evidence type="ECO:0000256" key="6">
    <source>
        <dbReference type="RuleBase" id="RU003512"/>
    </source>
</evidence>
<dbReference type="InterPro" id="IPR047701">
    <property type="entry name" value="AztC-like"/>
</dbReference>
<gene>
    <name evidence="8" type="ORF">KFZ77_15390</name>
</gene>
<evidence type="ECO:0000256" key="2">
    <source>
        <dbReference type="ARBA" id="ARBA00011028"/>
    </source>
</evidence>
<dbReference type="InterPro" id="IPR006128">
    <property type="entry name" value="Lipoprotein_PsaA-like"/>
</dbReference>
<keyword evidence="5 7" id="KW-0732">Signal</keyword>
<evidence type="ECO:0000313" key="9">
    <source>
        <dbReference type="Proteomes" id="UP001156318"/>
    </source>
</evidence>
<dbReference type="InterPro" id="IPR006127">
    <property type="entry name" value="ZnuA-like"/>
</dbReference>
<dbReference type="PRINTS" id="PR00690">
    <property type="entry name" value="ADHESNFAMILY"/>
</dbReference>
<organism evidence="8 9">
    <name type="scientific">Siccibacter colletis</name>
    <dbReference type="NCBI Taxonomy" id="1505757"/>
    <lineage>
        <taxon>Bacteria</taxon>
        <taxon>Pseudomonadati</taxon>
        <taxon>Pseudomonadota</taxon>
        <taxon>Gammaproteobacteria</taxon>
        <taxon>Enterobacterales</taxon>
        <taxon>Enterobacteriaceae</taxon>
        <taxon>Siccibacter</taxon>
    </lineage>
</organism>
<dbReference type="NCBIfam" id="NF040870">
    <property type="entry name" value="AztC"/>
    <property type="match status" value="1"/>
</dbReference>
<name>A0ABY6JCK4_9ENTR</name>
<evidence type="ECO:0000256" key="7">
    <source>
        <dbReference type="SAM" id="SignalP"/>
    </source>
</evidence>
<keyword evidence="3 6" id="KW-0813">Transport</keyword>
<feature type="signal peptide" evidence="7">
    <location>
        <begin position="1"/>
        <end position="23"/>
    </location>
</feature>
<comment type="similarity">
    <text evidence="2 6">Belongs to the bacterial solute-binding protein 9 family.</text>
</comment>